<sequence>MSALHDTLYRHDQLYTLAESAVTCYPENAHGMVTELCHSENATYRVDTPDGNRFAMRVHRTNYHDRTNIESELAWLDALRSAGFEVPQAIAGNDGHYVQSVQNGHDIKRNIVLFKWIDGVMPSIDVDMTAFQQLGAITANLHNHSRRWAKPVWFKRLVWDHETMVGAQGHWGDWRNTAGLNGLHSRLINEALCRLREELLGYGKGEQRYGLIHADLRLTNLLILGGTTRVIDFDDCGYGWYMHDLAAALSFIEHHQCINNWIENWLKGYEVGGHLDDRDIAMIPTFIIQRRIQLLAWAGSHAGTKQAQELGVEWVAQSAALCERYLDDKMLSL</sequence>
<evidence type="ECO:0000259" key="2">
    <source>
        <dbReference type="Pfam" id="PF01636"/>
    </source>
</evidence>
<comment type="caution">
    <text evidence="3">The sequence shown here is derived from an EMBL/GenBank/DDBJ whole genome shotgun (WGS) entry which is preliminary data.</text>
</comment>
<feature type="domain" description="Aminoglycoside phosphotransferase" evidence="2">
    <location>
        <begin position="40"/>
        <end position="270"/>
    </location>
</feature>
<dbReference type="Gene3D" id="3.90.1200.10">
    <property type="match status" value="1"/>
</dbReference>
<proteinExistence type="inferred from homology"/>
<reference evidence="3" key="1">
    <citation type="submission" date="2018-10" db="EMBL/GenBank/DDBJ databases">
        <title>Acidithiobacillus sulfuriphilus sp. nov.: an extremely acidophilic sulfur-oxidizing chemolithotroph isolated from a neutral pH environment.</title>
        <authorList>
            <person name="Falagan C."/>
            <person name="Moya-Beltran A."/>
            <person name="Quatrini R."/>
            <person name="Johnson D.B."/>
        </authorList>
    </citation>
    <scope>NUCLEOTIDE SEQUENCE [LARGE SCALE GENOMIC DNA]</scope>
    <source>
        <strain evidence="3">CJ-2</strain>
    </source>
</reference>
<dbReference type="GO" id="GO:0019202">
    <property type="term" value="F:amino acid kinase activity"/>
    <property type="evidence" value="ECO:0007669"/>
    <property type="project" value="TreeGrafter"/>
</dbReference>
<dbReference type="AlphaFoldDB" id="A0A3M8QNX4"/>
<name>A0A3M8QNX4_9PROT</name>
<gene>
    <name evidence="3" type="ORF">EC580_13530</name>
</gene>
<keyword evidence="3" id="KW-0808">Transferase</keyword>
<dbReference type="Pfam" id="PF01636">
    <property type="entry name" value="APH"/>
    <property type="match status" value="1"/>
</dbReference>
<dbReference type="Gene3D" id="3.30.200.20">
    <property type="entry name" value="Phosphorylase Kinase, domain 1"/>
    <property type="match status" value="1"/>
</dbReference>
<dbReference type="OrthoDB" id="241498at2"/>
<evidence type="ECO:0000313" key="3">
    <source>
        <dbReference type="EMBL" id="RNF57973.1"/>
    </source>
</evidence>
<dbReference type="InterPro" id="IPR002575">
    <property type="entry name" value="Aminoglycoside_PTrfase"/>
</dbReference>
<accession>A0A3M8QNX4</accession>
<dbReference type="SUPFAM" id="SSF56112">
    <property type="entry name" value="Protein kinase-like (PK-like)"/>
    <property type="match status" value="1"/>
</dbReference>
<evidence type="ECO:0000256" key="1">
    <source>
        <dbReference type="ARBA" id="ARBA00038240"/>
    </source>
</evidence>
<protein>
    <submittedName>
        <fullName evidence="3">Serine kinase</fullName>
    </submittedName>
</protein>
<keyword evidence="3" id="KW-0418">Kinase</keyword>
<dbReference type="RefSeq" id="WP_123105993.1">
    <property type="nucleotide sequence ID" value="NZ_CP127527.1"/>
</dbReference>
<dbReference type="EMBL" id="RIZI01000193">
    <property type="protein sequence ID" value="RNF57973.1"/>
    <property type="molecule type" value="Genomic_DNA"/>
</dbReference>
<dbReference type="InterPro" id="IPR050249">
    <property type="entry name" value="Pseudomonas-type_ThrB"/>
</dbReference>
<dbReference type="InterPro" id="IPR011009">
    <property type="entry name" value="Kinase-like_dom_sf"/>
</dbReference>
<organism evidence="3">
    <name type="scientific">Acidithiobacillus sulfuriphilus</name>
    <dbReference type="NCBI Taxonomy" id="1867749"/>
    <lineage>
        <taxon>Bacteria</taxon>
        <taxon>Pseudomonadati</taxon>
        <taxon>Pseudomonadota</taxon>
        <taxon>Acidithiobacillia</taxon>
        <taxon>Acidithiobacillales</taxon>
        <taxon>Acidithiobacillaceae</taxon>
        <taxon>Acidithiobacillus</taxon>
    </lineage>
</organism>
<comment type="similarity">
    <text evidence="1">Belongs to the pseudomonas-type ThrB family.</text>
</comment>
<dbReference type="PANTHER" id="PTHR21064:SF6">
    <property type="entry name" value="AMINOGLYCOSIDE PHOSPHOTRANSFERASE DOMAIN-CONTAINING PROTEIN"/>
    <property type="match status" value="1"/>
</dbReference>
<dbReference type="PANTHER" id="PTHR21064">
    <property type="entry name" value="AMINOGLYCOSIDE PHOSPHOTRANSFERASE DOMAIN-CONTAINING PROTEIN-RELATED"/>
    <property type="match status" value="1"/>
</dbReference>